<sequence length="57" mass="6563">MDDGPARFHAVGSFLPAVREPHGRDAEEPFTDIMWWVDQEVLRHGAEIALIRDLHRV</sequence>
<comment type="caution">
    <text evidence="1">The sequence shown here is derived from an EMBL/GenBank/DDBJ whole genome shotgun (WGS) entry which is preliminary data.</text>
</comment>
<accession>A0ABW0XU55</accession>
<evidence type="ECO:0000313" key="1">
    <source>
        <dbReference type="EMBL" id="MFC5673253.1"/>
    </source>
</evidence>
<dbReference type="RefSeq" id="WP_381216759.1">
    <property type="nucleotide sequence ID" value="NZ_JBHSPC010000083.1"/>
</dbReference>
<keyword evidence="2" id="KW-1185">Reference proteome</keyword>
<protein>
    <submittedName>
        <fullName evidence="1">Uncharacterized protein</fullName>
    </submittedName>
</protein>
<reference evidence="2" key="1">
    <citation type="journal article" date="2019" name="Int. J. Syst. Evol. Microbiol.">
        <title>The Global Catalogue of Microorganisms (GCM) 10K type strain sequencing project: providing services to taxonomists for standard genome sequencing and annotation.</title>
        <authorList>
            <consortium name="The Broad Institute Genomics Platform"/>
            <consortium name="The Broad Institute Genome Sequencing Center for Infectious Disease"/>
            <person name="Wu L."/>
            <person name="Ma J."/>
        </authorList>
    </citation>
    <scope>NUCLEOTIDE SEQUENCE [LARGE SCALE GENOMIC DNA]</scope>
    <source>
        <strain evidence="2">JCM 13852</strain>
    </source>
</reference>
<proteinExistence type="predicted"/>
<gene>
    <name evidence="1" type="ORF">ACFP2V_25035</name>
</gene>
<dbReference type="Proteomes" id="UP001596183">
    <property type="component" value="Unassembled WGS sequence"/>
</dbReference>
<name>A0ABW0XU55_9ACTN</name>
<evidence type="ECO:0000313" key="2">
    <source>
        <dbReference type="Proteomes" id="UP001596183"/>
    </source>
</evidence>
<dbReference type="EMBL" id="JBHSPC010000083">
    <property type="protein sequence ID" value="MFC5673253.1"/>
    <property type="molecule type" value="Genomic_DNA"/>
</dbReference>
<organism evidence="1 2">
    <name type="scientific">Streptomyces incanus</name>
    <dbReference type="NCBI Taxonomy" id="887453"/>
    <lineage>
        <taxon>Bacteria</taxon>
        <taxon>Bacillati</taxon>
        <taxon>Actinomycetota</taxon>
        <taxon>Actinomycetes</taxon>
        <taxon>Kitasatosporales</taxon>
        <taxon>Streptomycetaceae</taxon>
        <taxon>Streptomyces</taxon>
    </lineage>
</organism>